<evidence type="ECO:0000313" key="1">
    <source>
        <dbReference type="EMBL" id="KAJ7777574.1"/>
    </source>
</evidence>
<reference evidence="1" key="1">
    <citation type="submission" date="2023-03" db="EMBL/GenBank/DDBJ databases">
        <title>Massive genome expansion in bonnet fungi (Mycena s.s.) driven by repeated elements and novel gene families across ecological guilds.</title>
        <authorList>
            <consortium name="Lawrence Berkeley National Laboratory"/>
            <person name="Harder C.B."/>
            <person name="Miyauchi S."/>
            <person name="Viragh M."/>
            <person name="Kuo A."/>
            <person name="Thoen E."/>
            <person name="Andreopoulos B."/>
            <person name="Lu D."/>
            <person name="Skrede I."/>
            <person name="Drula E."/>
            <person name="Henrissat B."/>
            <person name="Morin E."/>
            <person name="Kohler A."/>
            <person name="Barry K."/>
            <person name="LaButti K."/>
            <person name="Morin E."/>
            <person name="Salamov A."/>
            <person name="Lipzen A."/>
            <person name="Mereny Z."/>
            <person name="Hegedus B."/>
            <person name="Baldrian P."/>
            <person name="Stursova M."/>
            <person name="Weitz H."/>
            <person name="Taylor A."/>
            <person name="Grigoriev I.V."/>
            <person name="Nagy L.G."/>
            <person name="Martin F."/>
            <person name="Kauserud H."/>
        </authorList>
    </citation>
    <scope>NUCLEOTIDE SEQUENCE</scope>
    <source>
        <strain evidence="1">CBHHK188m</strain>
    </source>
</reference>
<protein>
    <recommendedName>
        <fullName evidence="3">F-box domain-containing protein</fullName>
    </recommendedName>
</protein>
<keyword evidence="2" id="KW-1185">Reference proteome</keyword>
<organism evidence="1 2">
    <name type="scientific">Mycena maculata</name>
    <dbReference type="NCBI Taxonomy" id="230809"/>
    <lineage>
        <taxon>Eukaryota</taxon>
        <taxon>Fungi</taxon>
        <taxon>Dikarya</taxon>
        <taxon>Basidiomycota</taxon>
        <taxon>Agaricomycotina</taxon>
        <taxon>Agaricomycetes</taxon>
        <taxon>Agaricomycetidae</taxon>
        <taxon>Agaricales</taxon>
        <taxon>Marasmiineae</taxon>
        <taxon>Mycenaceae</taxon>
        <taxon>Mycena</taxon>
    </lineage>
</organism>
<sequence length="548" mass="63028">MTAPLVAPLLVSNDAPQPTQTILVRAILQDKEARLVALGAEITELQVALQTLQCKHAGLAAEIIQYKSTLSPVRRIPPEMIAEIFLYFIPSPVWDDKFPKLQPSKLPWKLGHICRLWRTVALSLGQLWSVVDLVFTSDTRDWGMPRLVRPDEISEERELTQLPLDPCRHYHYTGYRAYHCHGLDCEYKQAHWIQTDLDLIDGSVQRSGHHTISLRLQPPSFAVHPVMDAVLKHSARWGEIVLVRPGRSLLQRLSDFEGHFEQLRKITLVSAFHQRFPYQSAPNLTNLSLVLVQIPPGSRLQIPWSQLTKYREEDCGWLDPAERLASYRQLTNLLVFRLKWAAQPFQTPADALLFPNLRVASLHFSMRGLGEKLVPLLDMPVLQSFSIEIEADACQLHLCLPHSSPHLKILRVTMLTCIGDAERAFEMFPDLTEIALDSPYIISDNILSRLIPYPDRPTLSPKLELIRFSNRSFLHNDCKWETLVELLRARFRPIIEGIASLHTFEFPTDLGVRDEVVISSLKRLRKKEHWNIKVDEECHHLNWENMYL</sequence>
<dbReference type="AlphaFoldDB" id="A0AAD7K3L3"/>
<gene>
    <name evidence="1" type="ORF">DFH07DRAFT_797275</name>
</gene>
<proteinExistence type="predicted"/>
<name>A0AAD7K3L3_9AGAR</name>
<dbReference type="EMBL" id="JARJLG010000010">
    <property type="protein sequence ID" value="KAJ7777574.1"/>
    <property type="molecule type" value="Genomic_DNA"/>
</dbReference>
<accession>A0AAD7K3L3</accession>
<comment type="caution">
    <text evidence="1">The sequence shown here is derived from an EMBL/GenBank/DDBJ whole genome shotgun (WGS) entry which is preliminary data.</text>
</comment>
<dbReference type="Proteomes" id="UP001215280">
    <property type="component" value="Unassembled WGS sequence"/>
</dbReference>
<evidence type="ECO:0008006" key="3">
    <source>
        <dbReference type="Google" id="ProtNLM"/>
    </source>
</evidence>
<evidence type="ECO:0000313" key="2">
    <source>
        <dbReference type="Proteomes" id="UP001215280"/>
    </source>
</evidence>